<evidence type="ECO:0000313" key="2">
    <source>
        <dbReference type="EMBL" id="NER31768.1"/>
    </source>
</evidence>
<gene>
    <name evidence="2" type="ORF">F6J89_30200</name>
</gene>
<organism evidence="2">
    <name type="scientific">Symploca sp. SIO1C4</name>
    <dbReference type="NCBI Taxonomy" id="2607765"/>
    <lineage>
        <taxon>Bacteria</taxon>
        <taxon>Bacillati</taxon>
        <taxon>Cyanobacteriota</taxon>
        <taxon>Cyanophyceae</taxon>
        <taxon>Coleofasciculales</taxon>
        <taxon>Coleofasciculaceae</taxon>
        <taxon>Symploca</taxon>
    </lineage>
</organism>
<dbReference type="SMART" id="SM00255">
    <property type="entry name" value="TIR"/>
    <property type="match status" value="1"/>
</dbReference>
<proteinExistence type="predicted"/>
<dbReference type="Gene3D" id="3.40.50.10140">
    <property type="entry name" value="Toll/interleukin-1 receptor homology (TIR) domain"/>
    <property type="match status" value="1"/>
</dbReference>
<dbReference type="InterPro" id="IPR000157">
    <property type="entry name" value="TIR_dom"/>
</dbReference>
<keyword evidence="2" id="KW-0675">Receptor</keyword>
<dbReference type="AlphaFoldDB" id="A0A6B3NRE5"/>
<dbReference type="Gene3D" id="3.40.50.300">
    <property type="entry name" value="P-loop containing nucleotide triphosphate hydrolases"/>
    <property type="match status" value="1"/>
</dbReference>
<dbReference type="Pfam" id="PF14516">
    <property type="entry name" value="AAA_35"/>
    <property type="match status" value="1"/>
</dbReference>
<dbReference type="SUPFAM" id="SSF52540">
    <property type="entry name" value="P-loop containing nucleoside triphosphate hydrolases"/>
    <property type="match status" value="1"/>
</dbReference>
<dbReference type="EMBL" id="JAAHFQ010000930">
    <property type="protein sequence ID" value="NER31768.1"/>
    <property type="molecule type" value="Genomic_DNA"/>
</dbReference>
<reference evidence="2" key="1">
    <citation type="submission" date="2019-11" db="EMBL/GenBank/DDBJ databases">
        <title>Genomic insights into an expanded diversity of filamentous marine cyanobacteria reveals the extraordinary biosynthetic potential of Moorea and Okeania.</title>
        <authorList>
            <person name="Ferreira Leao T."/>
            <person name="Wang M."/>
            <person name="Moss N."/>
            <person name="Da Silva R."/>
            <person name="Sanders J."/>
            <person name="Nurk S."/>
            <person name="Gurevich A."/>
            <person name="Humphrey G."/>
            <person name="Reher R."/>
            <person name="Zhu Q."/>
            <person name="Belda-Ferre P."/>
            <person name="Glukhov E."/>
            <person name="Rex R."/>
            <person name="Dorrestein P.C."/>
            <person name="Knight R."/>
            <person name="Pevzner P."/>
            <person name="Gerwick W.H."/>
            <person name="Gerwick L."/>
        </authorList>
    </citation>
    <scope>NUCLEOTIDE SEQUENCE</scope>
    <source>
        <strain evidence="2">SIO1C4</strain>
    </source>
</reference>
<comment type="caution">
    <text evidence="2">The sequence shown here is derived from an EMBL/GenBank/DDBJ whole genome shotgun (WGS) entry which is preliminary data.</text>
</comment>
<accession>A0A6B3NRE5</accession>
<dbReference type="SUPFAM" id="SSF52200">
    <property type="entry name" value="Toll/Interleukin receptor TIR domain"/>
    <property type="match status" value="1"/>
</dbReference>
<dbReference type="PROSITE" id="PS50104">
    <property type="entry name" value="TIR"/>
    <property type="match status" value="1"/>
</dbReference>
<sequence>MMLNKSIELFFSYAHEDEELRDELAKHLAILKRQKVISTWYDRDISAGDESKQEIEKRLNSADVILLLISADFLASDFCWGIELKRAMERHEAGEARVIPIIVREVDWKGSPFGKLQALPKNAEPVTNWANRDQAFADIARGIRRAVKDLRALPSNPNQNSSFYIERPPIETNCYQTITQPGALLRIKAPQKMGKTFLLEKVLDYGRKQDYQTVKLDLRLAEKNILADYQSFLKSICVEVAESLGLEAQLENYWRELYGLNKNCTRYWQKYLLPSLNKPLVFALDNFERLFAYEELFDNFCSLLRGWYELAKAETKVGLLWQQLRLVVVHSTEVYPKLDTNYSPFNVGVAMELPEFTQQQVAQAATHYPLEGKLSEAGLQELMELVGGHP</sequence>
<name>A0A6B3NRE5_9CYAN</name>
<dbReference type="InterPro" id="IPR027417">
    <property type="entry name" value="P-loop_NTPase"/>
</dbReference>
<dbReference type="GO" id="GO:0007165">
    <property type="term" value="P:signal transduction"/>
    <property type="evidence" value="ECO:0007669"/>
    <property type="project" value="InterPro"/>
</dbReference>
<dbReference type="Pfam" id="PF13676">
    <property type="entry name" value="TIR_2"/>
    <property type="match status" value="1"/>
</dbReference>
<protein>
    <submittedName>
        <fullName evidence="2">Toll/interleukin-1 receptor domain-containing protein</fullName>
    </submittedName>
</protein>
<dbReference type="InterPro" id="IPR035897">
    <property type="entry name" value="Toll_tir_struct_dom_sf"/>
</dbReference>
<feature type="non-terminal residue" evidence="2">
    <location>
        <position position="390"/>
    </location>
</feature>
<feature type="domain" description="TIR" evidence="1">
    <location>
        <begin position="5"/>
        <end position="147"/>
    </location>
</feature>
<evidence type="ECO:0000259" key="1">
    <source>
        <dbReference type="PROSITE" id="PS50104"/>
    </source>
</evidence>